<evidence type="ECO:0000259" key="3">
    <source>
        <dbReference type="Pfam" id="PF05065"/>
    </source>
</evidence>
<organism evidence="4 5">
    <name type="scientific">Hominibacterium faecale</name>
    <dbReference type="NCBI Taxonomy" id="2839743"/>
    <lineage>
        <taxon>Bacteria</taxon>
        <taxon>Bacillati</taxon>
        <taxon>Bacillota</taxon>
        <taxon>Clostridia</taxon>
        <taxon>Peptostreptococcales</taxon>
        <taxon>Anaerovoracaceae</taxon>
        <taxon>Hominibacterium</taxon>
    </lineage>
</organism>
<dbReference type="Proteomes" id="UP001065549">
    <property type="component" value="Unassembled WGS sequence"/>
</dbReference>
<dbReference type="EMBL" id="JAOSHN010000006">
    <property type="protein sequence ID" value="MCU7379717.1"/>
    <property type="molecule type" value="Genomic_DNA"/>
</dbReference>
<dbReference type="RefSeq" id="WP_269478618.1">
    <property type="nucleotide sequence ID" value="NZ_JAOSHN010000006.1"/>
</dbReference>
<proteinExistence type="predicted"/>
<dbReference type="NCBIfam" id="TIGR01554">
    <property type="entry name" value="major_cap_HK97"/>
    <property type="match status" value="1"/>
</dbReference>
<evidence type="ECO:0000256" key="2">
    <source>
        <dbReference type="SAM" id="Coils"/>
    </source>
</evidence>
<evidence type="ECO:0000313" key="5">
    <source>
        <dbReference type="Proteomes" id="UP001065549"/>
    </source>
</evidence>
<feature type="coiled-coil region" evidence="2">
    <location>
        <begin position="2"/>
        <end position="59"/>
    </location>
</feature>
<evidence type="ECO:0000256" key="1">
    <source>
        <dbReference type="ARBA" id="ARBA00004328"/>
    </source>
</evidence>
<reference evidence="4" key="1">
    <citation type="submission" date="2022-09" db="EMBL/GenBank/DDBJ databases">
        <title>Culturomic study of gut microbiota in children with autism spectrum disorder.</title>
        <authorList>
            <person name="Efimov B.A."/>
            <person name="Chaplin A.V."/>
            <person name="Sokolova S.R."/>
            <person name="Pikina A.P."/>
            <person name="Korzhanova M."/>
            <person name="Belova V."/>
            <person name="Korostin D."/>
        </authorList>
    </citation>
    <scope>NUCLEOTIDE SEQUENCE</scope>
    <source>
        <strain evidence="4">ASD5510</strain>
    </source>
</reference>
<keyword evidence="2" id="KW-0175">Coiled coil</keyword>
<sequence length="420" mass="46621">MNEFLKKLIKKKEARAEELRELIAKAETADEVRSLGDELNTVRDEIREAQRELDALPADDPDLRAAEPGPGVQVHNAQVMGAFSAQQRGQETDDPYDTDEYRMAFMEFVCRGTPIPSELRADAITTTTDASVVIPTTLMNEIIQKLDTYGNIYAKVRRLNVQGGVEFPILSLKPTATWITADTGTSESDKQKLQMNEKISFSYYGLECKLAQTLLVNVTTLKMFQDLFVPLATEAIVRAMEAAIIAGTGSGQMLGITKDSRVPAENVITLSPEEIGKWDVWKKKVFAKMKKAYRSGEFIMSQATFDGYIDGMVDTTGQPIGRVNYGIDGSETYRFGGKNIETVEDELIPYYEDAAAGDVVAVFCKLSDYAINSNLEMRTVKWEDHDNNEIKNKCILICDGKLIDPHGVLIIKKGESVPSA</sequence>
<gene>
    <name evidence="4" type="ORF">OBO34_15330</name>
</gene>
<name>A0A9J6QU45_9FIRM</name>
<evidence type="ECO:0000313" key="4">
    <source>
        <dbReference type="EMBL" id="MCU7379717.1"/>
    </source>
</evidence>
<comment type="caution">
    <text evidence="4">The sequence shown here is derived from an EMBL/GenBank/DDBJ whole genome shotgun (WGS) entry which is preliminary data.</text>
</comment>
<accession>A0A9J6QU45</accession>
<dbReference type="Pfam" id="PF05065">
    <property type="entry name" value="Phage_capsid"/>
    <property type="match status" value="1"/>
</dbReference>
<keyword evidence="5" id="KW-1185">Reference proteome</keyword>
<protein>
    <submittedName>
        <fullName evidence="4">Phage major capsid protein</fullName>
    </submittedName>
</protein>
<dbReference type="AlphaFoldDB" id="A0A9J6QU45"/>
<dbReference type="InterPro" id="IPR024455">
    <property type="entry name" value="Phage_capsid"/>
</dbReference>
<feature type="domain" description="Phage capsid-like C-terminal" evidence="3">
    <location>
        <begin position="131"/>
        <end position="412"/>
    </location>
</feature>
<dbReference type="SUPFAM" id="SSF56563">
    <property type="entry name" value="Major capsid protein gp5"/>
    <property type="match status" value="1"/>
</dbReference>
<dbReference type="InterPro" id="IPR054612">
    <property type="entry name" value="Phage_capsid-like_C"/>
</dbReference>
<comment type="subcellular location">
    <subcellularLocation>
        <location evidence="1">Virion</location>
    </subcellularLocation>
</comment>